<dbReference type="Pfam" id="PF16403">
    <property type="entry name" value="Bact_surface_Ig-like"/>
    <property type="match status" value="1"/>
</dbReference>
<proteinExistence type="predicted"/>
<organism evidence="3 4">
    <name type="scientific">Ruminococcus hominis</name>
    <dbReference type="NCBI Taxonomy" id="2763065"/>
    <lineage>
        <taxon>Bacteria</taxon>
        <taxon>Bacillati</taxon>
        <taxon>Bacillota</taxon>
        <taxon>Clostridia</taxon>
        <taxon>Eubacteriales</taxon>
        <taxon>Oscillospiraceae</taxon>
        <taxon>Ruminococcus</taxon>
    </lineage>
</organism>
<keyword evidence="4" id="KW-1185">Reference proteome</keyword>
<evidence type="ECO:0000256" key="1">
    <source>
        <dbReference type="SAM" id="MobiDB-lite"/>
    </source>
</evidence>
<gene>
    <name evidence="3" type="ORF">H8S40_04405</name>
</gene>
<feature type="domain" description="Pesticidal crystal protein Cry22Aa Ig-like" evidence="2">
    <location>
        <begin position="160"/>
        <end position="223"/>
    </location>
</feature>
<feature type="region of interest" description="Disordered" evidence="1">
    <location>
        <begin position="122"/>
        <end position="141"/>
    </location>
</feature>
<accession>A0ABR7G5V5</accession>
<dbReference type="InterPro" id="IPR013783">
    <property type="entry name" value="Ig-like_fold"/>
</dbReference>
<dbReference type="EMBL" id="JACOPE010000001">
    <property type="protein sequence ID" value="MBC5682817.1"/>
    <property type="molecule type" value="Genomic_DNA"/>
</dbReference>
<evidence type="ECO:0000259" key="2">
    <source>
        <dbReference type="Pfam" id="PF16403"/>
    </source>
</evidence>
<dbReference type="Proteomes" id="UP000631576">
    <property type="component" value="Unassembled WGS sequence"/>
</dbReference>
<dbReference type="Gene3D" id="2.60.40.10">
    <property type="entry name" value="Immunoglobulins"/>
    <property type="match status" value="2"/>
</dbReference>
<evidence type="ECO:0000313" key="4">
    <source>
        <dbReference type="Proteomes" id="UP000631576"/>
    </source>
</evidence>
<comment type="caution">
    <text evidence="3">The sequence shown here is derived from an EMBL/GenBank/DDBJ whole genome shotgun (WGS) entry which is preliminary data.</text>
</comment>
<name>A0ABR7G5V5_9FIRM</name>
<protein>
    <submittedName>
        <fullName evidence="3">DUF5011 domain-containing protein</fullName>
    </submittedName>
</protein>
<sequence>MKQEKLVAVLIAGCLILGGAALVVRGSQDRQAPVIKVKKADLTYQEGQGYGELLKGVSAEDNRDGDLTDEVFVDRVVQIKDGKAIVYYGVMDKEKNVGTAKRTVNYVEDGNAHPITEDTVAENTEQAPEAAASQNEPAKADANNDLTPVGEAPVIALTTDQVTIAAGTEFDLMSVVKGVADGSDDADSLSTRISVDGQYDVNTPGSYLLHYYVIDSDGNTSEVKTLTLNVQ</sequence>
<dbReference type="InterPro" id="IPR032179">
    <property type="entry name" value="Cry22Aa_Ig-like"/>
</dbReference>
<feature type="compositionally biased region" description="Polar residues" evidence="1">
    <location>
        <begin position="122"/>
        <end position="136"/>
    </location>
</feature>
<reference evidence="3 4" key="1">
    <citation type="submission" date="2020-08" db="EMBL/GenBank/DDBJ databases">
        <title>Genome public.</title>
        <authorList>
            <person name="Liu C."/>
            <person name="Sun Q."/>
        </authorList>
    </citation>
    <scope>NUCLEOTIDE SEQUENCE [LARGE SCALE GENOMIC DNA]</scope>
    <source>
        <strain evidence="3 4">NSJ-13</strain>
    </source>
</reference>
<evidence type="ECO:0000313" key="3">
    <source>
        <dbReference type="EMBL" id="MBC5682817.1"/>
    </source>
</evidence>
<dbReference type="RefSeq" id="WP_186864670.1">
    <property type="nucleotide sequence ID" value="NZ_JACOPE010000001.1"/>
</dbReference>